<dbReference type="Pfam" id="PF00013">
    <property type="entry name" value="KH_1"/>
    <property type="match status" value="1"/>
</dbReference>
<dbReference type="InterPro" id="IPR004087">
    <property type="entry name" value="KH_dom"/>
</dbReference>
<keyword evidence="5" id="KW-0472">Membrane</keyword>
<dbReference type="STRING" id="1802624.A2982_00425"/>
<name>A0A1F4V5G2_UNCKA</name>
<dbReference type="InterPro" id="IPR017705">
    <property type="entry name" value="Ribonuclease_Y"/>
</dbReference>
<evidence type="ECO:0000256" key="6">
    <source>
        <dbReference type="NCBIfam" id="TIGR03319"/>
    </source>
</evidence>
<evidence type="ECO:0000256" key="5">
    <source>
        <dbReference type="HAMAP-Rule" id="MF_00335"/>
    </source>
</evidence>
<dbReference type="Proteomes" id="UP000178771">
    <property type="component" value="Unassembled WGS sequence"/>
</dbReference>
<dbReference type="NCBIfam" id="TIGR03319">
    <property type="entry name" value="RNase_Y"/>
    <property type="match status" value="1"/>
</dbReference>
<comment type="caution">
    <text evidence="9">The sequence shown here is derived from an EMBL/GenBank/DDBJ whole genome shotgun (WGS) entry which is preliminary data.</text>
</comment>
<evidence type="ECO:0000256" key="1">
    <source>
        <dbReference type="ARBA" id="ARBA00022722"/>
    </source>
</evidence>
<dbReference type="SUPFAM" id="SSF109604">
    <property type="entry name" value="HD-domain/PDEase-like"/>
    <property type="match status" value="1"/>
</dbReference>
<dbReference type="PROSITE" id="PS51831">
    <property type="entry name" value="HD"/>
    <property type="match status" value="1"/>
</dbReference>
<gene>
    <name evidence="5" type="primary">rny</name>
    <name evidence="9" type="ORF">A2982_00425</name>
</gene>
<dbReference type="EMBL" id="MEVH01000004">
    <property type="protein sequence ID" value="OGC52290.1"/>
    <property type="molecule type" value="Genomic_DNA"/>
</dbReference>
<organism evidence="9 10">
    <name type="scientific">candidate division WWE3 bacterium RIFCSPLOWO2_01_FULL_39_13</name>
    <dbReference type="NCBI Taxonomy" id="1802624"/>
    <lineage>
        <taxon>Bacteria</taxon>
        <taxon>Katanobacteria</taxon>
    </lineage>
</organism>
<dbReference type="Pfam" id="PF01966">
    <property type="entry name" value="HD"/>
    <property type="match status" value="1"/>
</dbReference>
<dbReference type="CDD" id="cd22431">
    <property type="entry name" value="KH-I_RNaseY"/>
    <property type="match status" value="1"/>
</dbReference>
<dbReference type="Pfam" id="PF12072">
    <property type="entry name" value="RNase_Y_N"/>
    <property type="match status" value="1"/>
</dbReference>
<dbReference type="GO" id="GO:0005886">
    <property type="term" value="C:plasma membrane"/>
    <property type="evidence" value="ECO:0007669"/>
    <property type="project" value="UniProtKB-SubCell"/>
</dbReference>
<dbReference type="SUPFAM" id="SSF54791">
    <property type="entry name" value="Eukaryotic type KH-domain (KH-domain type I)"/>
    <property type="match status" value="1"/>
</dbReference>
<evidence type="ECO:0000256" key="3">
    <source>
        <dbReference type="ARBA" id="ARBA00022801"/>
    </source>
</evidence>
<dbReference type="EC" id="3.1.-.-" evidence="5 6"/>
<feature type="transmembrane region" description="Helical" evidence="5">
    <location>
        <begin position="6"/>
        <end position="24"/>
    </location>
</feature>
<keyword evidence="1 5" id="KW-0540">Nuclease</keyword>
<dbReference type="GO" id="GO:0003723">
    <property type="term" value="F:RNA binding"/>
    <property type="evidence" value="ECO:0007669"/>
    <property type="project" value="UniProtKB-UniRule"/>
</dbReference>
<protein>
    <recommendedName>
        <fullName evidence="5 6">Ribonuclease Y</fullName>
        <shortName evidence="5">RNase Y</shortName>
        <ecNumber evidence="5 6">3.1.-.-</ecNumber>
    </recommendedName>
</protein>
<keyword evidence="5" id="KW-0812">Transmembrane</keyword>
<keyword evidence="2 5" id="KW-0255">Endonuclease</keyword>
<dbReference type="GO" id="GO:0016787">
    <property type="term" value="F:hydrolase activity"/>
    <property type="evidence" value="ECO:0007669"/>
    <property type="project" value="UniProtKB-KW"/>
</dbReference>
<dbReference type="SMART" id="SM00322">
    <property type="entry name" value="KH"/>
    <property type="match status" value="1"/>
</dbReference>
<dbReference type="PROSITE" id="PS50084">
    <property type="entry name" value="KH_TYPE_1"/>
    <property type="match status" value="1"/>
</dbReference>
<keyword evidence="5" id="KW-1003">Cell membrane</keyword>
<dbReference type="Gene3D" id="3.30.1370.10">
    <property type="entry name" value="K Homology domain, type 1"/>
    <property type="match status" value="1"/>
</dbReference>
<reference evidence="9 10" key="1">
    <citation type="journal article" date="2016" name="Nat. Commun.">
        <title>Thousands of microbial genomes shed light on interconnected biogeochemical processes in an aquifer system.</title>
        <authorList>
            <person name="Anantharaman K."/>
            <person name="Brown C.T."/>
            <person name="Hug L.A."/>
            <person name="Sharon I."/>
            <person name="Castelle C.J."/>
            <person name="Probst A.J."/>
            <person name="Thomas B.C."/>
            <person name="Singh A."/>
            <person name="Wilkins M.J."/>
            <person name="Karaoz U."/>
            <person name="Brodie E.L."/>
            <person name="Williams K.H."/>
            <person name="Hubbard S.S."/>
            <person name="Banfield J.F."/>
        </authorList>
    </citation>
    <scope>NUCLEOTIDE SEQUENCE [LARGE SCALE GENOMIC DNA]</scope>
</reference>
<dbReference type="InterPro" id="IPR006674">
    <property type="entry name" value="HD_domain"/>
</dbReference>
<keyword evidence="5" id="KW-1133">Transmembrane helix</keyword>
<dbReference type="CDD" id="cd00077">
    <property type="entry name" value="HDc"/>
    <property type="match status" value="1"/>
</dbReference>
<evidence type="ECO:0000256" key="2">
    <source>
        <dbReference type="ARBA" id="ARBA00022759"/>
    </source>
</evidence>
<evidence type="ECO:0000256" key="7">
    <source>
        <dbReference type="SAM" id="Coils"/>
    </source>
</evidence>
<dbReference type="InterPro" id="IPR004088">
    <property type="entry name" value="KH_dom_type_1"/>
</dbReference>
<feature type="coiled-coil region" evidence="7">
    <location>
        <begin position="32"/>
        <end position="138"/>
    </location>
</feature>
<dbReference type="PANTHER" id="PTHR12826">
    <property type="entry name" value="RIBONUCLEASE Y"/>
    <property type="match status" value="1"/>
</dbReference>
<accession>A0A1F4V5G2</accession>
<dbReference type="SMART" id="SM00471">
    <property type="entry name" value="HDc"/>
    <property type="match status" value="1"/>
</dbReference>
<keyword evidence="3 5" id="KW-0378">Hydrolase</keyword>
<keyword evidence="7" id="KW-0175">Coiled coil</keyword>
<dbReference type="GO" id="GO:0006402">
    <property type="term" value="P:mRNA catabolic process"/>
    <property type="evidence" value="ECO:0007669"/>
    <property type="project" value="UniProtKB-UniRule"/>
</dbReference>
<dbReference type="PANTHER" id="PTHR12826:SF15">
    <property type="entry name" value="RIBONUCLEASE Y"/>
    <property type="match status" value="1"/>
</dbReference>
<proteinExistence type="inferred from homology"/>
<comment type="subcellular location">
    <subcellularLocation>
        <location evidence="5">Cell membrane</location>
        <topology evidence="5">Single-pass membrane protein</topology>
    </subcellularLocation>
</comment>
<dbReference type="NCBIfam" id="TIGR00277">
    <property type="entry name" value="HDIG"/>
    <property type="match status" value="1"/>
</dbReference>
<evidence type="ECO:0000259" key="8">
    <source>
        <dbReference type="PROSITE" id="PS51831"/>
    </source>
</evidence>
<dbReference type="InterPro" id="IPR022711">
    <property type="entry name" value="RNase_Y_N"/>
</dbReference>
<comment type="similarity">
    <text evidence="5">Belongs to the RNase Y family.</text>
</comment>
<dbReference type="InterPro" id="IPR003607">
    <property type="entry name" value="HD/PDEase_dom"/>
</dbReference>
<keyword evidence="4 5" id="KW-0694">RNA-binding</keyword>
<sequence length="516" mass="58303">MSLDAVILSIITPLVTVIAAYFAVIKPSKENKKDTDIKKDEVGKEIKQKEEELLNLAKEKAKGLTFEAQSEAIKIRQNAENEAKNISQKAIELERKADKRLDEIYVKIKEIDEREKRVENTKNQLKTRTQEIENLRLKQISRLESIASLTKEEAKDLMIHNLEKTLENDIARRIKEYEEKLQLESDKIAKDILVDAMQHASTDYVPEYTISTVKLSDPDIKGRIIGKEGRNIKAFEDLTGVNVDFEENDEVRLSSFDAVRREIAKLSMEKLLKDGRIQPSRIEEIVKKTKDEMDKILLVAGEDLCRRVSVYNLPKELVQKLGHFKYRTSYGQNMVQHTLEETLIGVKIAHEIGADVALTKLACLLHDIGKIITDKEGSHIELGADYVKKFNIPQTVVTAILEHHEDKPSSVEGVIVQIADSISGSRPGARYEDLENYVKRMKSLEEIAASFDGVEKAYAISAGRELRVIVKPHEVTDAHAVKLSSDIAKKIEKEQTYPGTVNVVVIREVRAASTAT</sequence>
<evidence type="ECO:0000313" key="9">
    <source>
        <dbReference type="EMBL" id="OGC52290.1"/>
    </source>
</evidence>
<evidence type="ECO:0000313" key="10">
    <source>
        <dbReference type="Proteomes" id="UP000178771"/>
    </source>
</evidence>
<dbReference type="AlphaFoldDB" id="A0A1F4V5G2"/>
<dbReference type="GO" id="GO:0004521">
    <property type="term" value="F:RNA endonuclease activity"/>
    <property type="evidence" value="ECO:0007669"/>
    <property type="project" value="UniProtKB-UniRule"/>
</dbReference>
<dbReference type="InterPro" id="IPR036612">
    <property type="entry name" value="KH_dom_type_1_sf"/>
</dbReference>
<evidence type="ECO:0000256" key="4">
    <source>
        <dbReference type="ARBA" id="ARBA00022884"/>
    </source>
</evidence>
<dbReference type="InterPro" id="IPR006675">
    <property type="entry name" value="HDIG_dom"/>
</dbReference>
<comment type="function">
    <text evidence="5">Endoribonuclease that initiates mRNA decay.</text>
</comment>
<dbReference type="Gene3D" id="1.10.3210.10">
    <property type="entry name" value="Hypothetical protein af1432"/>
    <property type="match status" value="1"/>
</dbReference>
<feature type="domain" description="HD" evidence="8">
    <location>
        <begin position="334"/>
        <end position="425"/>
    </location>
</feature>
<dbReference type="HAMAP" id="MF_00335">
    <property type="entry name" value="RNase_Y"/>
    <property type="match status" value="1"/>
</dbReference>